<feature type="compositionally biased region" description="Basic and acidic residues" evidence="1">
    <location>
        <begin position="44"/>
        <end position="62"/>
    </location>
</feature>
<evidence type="ECO:0000313" key="3">
    <source>
        <dbReference type="EMBL" id="GAV58130.1"/>
    </source>
</evidence>
<dbReference type="Proteomes" id="UP000187406">
    <property type="component" value="Unassembled WGS sequence"/>
</dbReference>
<dbReference type="AlphaFoldDB" id="A0A1Q3AR63"/>
<keyword evidence="4" id="KW-1185">Reference proteome</keyword>
<dbReference type="PANTHER" id="PTHR34222:SF79">
    <property type="entry name" value="RETROVIRUS-RELATED POL POLYPROTEIN FROM TRANSPOSON TNT 1-94"/>
    <property type="match status" value="1"/>
</dbReference>
<protein>
    <submittedName>
        <fullName evidence="3">Uncharacterized protein</fullName>
    </submittedName>
</protein>
<gene>
    <name evidence="3" type="ORF">CFOL_v3_01664</name>
</gene>
<proteinExistence type="predicted"/>
<accession>A0A1Q3AR63</accession>
<feature type="region of interest" description="Disordered" evidence="1">
    <location>
        <begin position="1"/>
        <end position="90"/>
    </location>
</feature>
<keyword evidence="2" id="KW-1133">Transmembrane helix</keyword>
<keyword evidence="2" id="KW-0472">Membrane</keyword>
<dbReference type="PANTHER" id="PTHR34222">
    <property type="entry name" value="GAG_PRE-INTEGRS DOMAIN-CONTAINING PROTEIN"/>
    <property type="match status" value="1"/>
</dbReference>
<organism evidence="3 4">
    <name type="scientific">Cephalotus follicularis</name>
    <name type="common">Albany pitcher plant</name>
    <dbReference type="NCBI Taxonomy" id="3775"/>
    <lineage>
        <taxon>Eukaryota</taxon>
        <taxon>Viridiplantae</taxon>
        <taxon>Streptophyta</taxon>
        <taxon>Embryophyta</taxon>
        <taxon>Tracheophyta</taxon>
        <taxon>Spermatophyta</taxon>
        <taxon>Magnoliopsida</taxon>
        <taxon>eudicotyledons</taxon>
        <taxon>Gunneridae</taxon>
        <taxon>Pentapetalae</taxon>
        <taxon>rosids</taxon>
        <taxon>fabids</taxon>
        <taxon>Oxalidales</taxon>
        <taxon>Cephalotaceae</taxon>
        <taxon>Cephalotus</taxon>
    </lineage>
</organism>
<feature type="compositionally biased region" description="Low complexity" evidence="1">
    <location>
        <begin position="74"/>
        <end position="90"/>
    </location>
</feature>
<dbReference type="OrthoDB" id="1746033at2759"/>
<evidence type="ECO:0000313" key="4">
    <source>
        <dbReference type="Proteomes" id="UP000187406"/>
    </source>
</evidence>
<reference evidence="4" key="1">
    <citation type="submission" date="2016-04" db="EMBL/GenBank/DDBJ databases">
        <title>Cephalotus genome sequencing.</title>
        <authorList>
            <person name="Fukushima K."/>
            <person name="Hasebe M."/>
            <person name="Fang X."/>
        </authorList>
    </citation>
    <scope>NUCLEOTIDE SEQUENCE [LARGE SCALE GENOMIC DNA]</scope>
    <source>
        <strain evidence="4">cv. St1</strain>
    </source>
</reference>
<feature type="transmembrane region" description="Helical" evidence="2">
    <location>
        <begin position="98"/>
        <end position="121"/>
    </location>
</feature>
<evidence type="ECO:0000256" key="1">
    <source>
        <dbReference type="SAM" id="MobiDB-lite"/>
    </source>
</evidence>
<sequence length="122" mass="13575">MVQHEETHRSSMLPSGPPDHSTFVTMSRPSLSVPDSVNNQANEAVRHCDHFNKGNHTRDTCFKLHGRPKGRGGQSSSRGGRFNSRGRSTSQAHFSDQLVLIQSLFLILLQSYLSITSLLFIV</sequence>
<feature type="compositionally biased region" description="Polar residues" evidence="1">
    <location>
        <begin position="22"/>
        <end position="42"/>
    </location>
</feature>
<comment type="caution">
    <text evidence="3">The sequence shown here is derived from an EMBL/GenBank/DDBJ whole genome shotgun (WGS) entry which is preliminary data.</text>
</comment>
<dbReference type="EMBL" id="BDDD01000057">
    <property type="protein sequence ID" value="GAV58130.1"/>
    <property type="molecule type" value="Genomic_DNA"/>
</dbReference>
<name>A0A1Q3AR63_CEPFO</name>
<evidence type="ECO:0000256" key="2">
    <source>
        <dbReference type="SAM" id="Phobius"/>
    </source>
</evidence>
<dbReference type="InParanoid" id="A0A1Q3AR63"/>
<keyword evidence="2" id="KW-0812">Transmembrane</keyword>